<reference evidence="9" key="1">
    <citation type="submission" date="2013-03" db="EMBL/GenBank/DDBJ databases">
        <title>Genome sequence of Chthonomonas calidirosea, the first sequenced genome from the Armatimonadetes phylum (formally candidate division OP10).</title>
        <authorList>
            <person name="Lee K.C.Y."/>
            <person name="Morgan X.C."/>
            <person name="Dunfield P.F."/>
            <person name="Tamas I."/>
            <person name="Houghton K.M."/>
            <person name="Vyssotski M."/>
            <person name="Ryan J.L.J."/>
            <person name="Lagutin K."/>
            <person name="McDonald I.R."/>
            <person name="Stott M.B."/>
        </authorList>
    </citation>
    <scope>NUCLEOTIDE SEQUENCE [LARGE SCALE GENOMIC DNA]</scope>
    <source>
        <strain evidence="9">DSM 23976 / ICMP 18418 / T49</strain>
    </source>
</reference>
<dbReference type="InterPro" id="IPR013320">
    <property type="entry name" value="ConA-like_dom_sf"/>
</dbReference>
<dbReference type="InParanoid" id="S0EV54"/>
<dbReference type="AlphaFoldDB" id="S0EV54"/>
<dbReference type="Pfam" id="PF00722">
    <property type="entry name" value="Glyco_hydro_16"/>
    <property type="match status" value="1"/>
</dbReference>
<dbReference type="HOGENOM" id="CLU_019533_0_3_0"/>
<keyword evidence="4" id="KW-0378">Hydrolase</keyword>
<keyword evidence="5" id="KW-0326">Glycosidase</keyword>
<dbReference type="InterPro" id="IPR000757">
    <property type="entry name" value="Beta-glucanase-like"/>
</dbReference>
<dbReference type="InterPro" id="IPR050546">
    <property type="entry name" value="Glycosyl_Hydrlase_16"/>
</dbReference>
<dbReference type="PROSITE" id="PS51762">
    <property type="entry name" value="GH16_2"/>
    <property type="match status" value="1"/>
</dbReference>
<dbReference type="Proteomes" id="UP000014227">
    <property type="component" value="Chromosome I"/>
</dbReference>
<dbReference type="InterPro" id="IPR008264">
    <property type="entry name" value="Beta_glucanase"/>
</dbReference>
<comment type="similarity">
    <text evidence="2">Belongs to the glycosyl hydrolase 16 family.</text>
</comment>
<evidence type="ECO:0000313" key="8">
    <source>
        <dbReference type="EMBL" id="CCW35283.1"/>
    </source>
</evidence>
<dbReference type="EC" id="3.2.1.73" evidence="3"/>
<accession>S0EV54</accession>
<dbReference type="RefSeq" id="WP_016482819.1">
    <property type="nucleotide sequence ID" value="NC_021487.1"/>
</dbReference>
<evidence type="ECO:0000256" key="1">
    <source>
        <dbReference type="ARBA" id="ARBA00000481"/>
    </source>
</evidence>
<protein>
    <recommendedName>
        <fullName evidence="3">licheninase</fullName>
        <ecNumber evidence="3">3.2.1.73</ecNumber>
    </recommendedName>
</protein>
<feature type="active site" description="Nucleophile" evidence="6">
    <location>
        <position position="166"/>
    </location>
</feature>
<dbReference type="STRING" id="454171.CP488_02628"/>
<evidence type="ECO:0000256" key="5">
    <source>
        <dbReference type="ARBA" id="ARBA00023295"/>
    </source>
</evidence>
<gene>
    <name evidence="8" type="ORF">CCALI_01467</name>
</gene>
<name>S0EV54_CHTCT</name>
<dbReference type="PATRIC" id="fig|1303518.3.peg.1501"/>
<feature type="domain" description="GH16" evidence="7">
    <location>
        <begin position="39"/>
        <end position="279"/>
    </location>
</feature>
<organism evidence="8 9">
    <name type="scientific">Chthonomonas calidirosea (strain DSM 23976 / ICMP 18418 / T49)</name>
    <dbReference type="NCBI Taxonomy" id="1303518"/>
    <lineage>
        <taxon>Bacteria</taxon>
        <taxon>Bacillati</taxon>
        <taxon>Armatimonadota</taxon>
        <taxon>Chthonomonadia</taxon>
        <taxon>Chthonomonadales</taxon>
        <taxon>Chthonomonadaceae</taxon>
        <taxon>Chthonomonas</taxon>
    </lineage>
</organism>
<evidence type="ECO:0000256" key="6">
    <source>
        <dbReference type="PIRSR" id="PIRSR608264-1"/>
    </source>
</evidence>
<evidence type="ECO:0000256" key="3">
    <source>
        <dbReference type="ARBA" id="ARBA00012690"/>
    </source>
</evidence>
<comment type="catalytic activity">
    <reaction evidence="1">
        <text>Hydrolysis of (1-&gt;4)-beta-D-glucosidic linkages in beta-D-glucans containing (1-&gt;3)- and (1-&gt;4)-bonds.</text>
        <dbReference type="EC" id="3.2.1.73"/>
    </reaction>
</comment>
<dbReference type="eggNOG" id="COG2273">
    <property type="taxonomic scope" value="Bacteria"/>
</dbReference>
<dbReference type="PANTHER" id="PTHR10963">
    <property type="entry name" value="GLYCOSYL HYDROLASE-RELATED"/>
    <property type="match status" value="1"/>
</dbReference>
<dbReference type="FunCoup" id="S0EV54">
    <property type="interactions" value="22"/>
</dbReference>
<dbReference type="PRINTS" id="PR00737">
    <property type="entry name" value="GLHYDRLASE16"/>
</dbReference>
<dbReference type="EMBL" id="HF951689">
    <property type="protein sequence ID" value="CCW35283.1"/>
    <property type="molecule type" value="Genomic_DNA"/>
</dbReference>
<dbReference type="GO" id="GO:0042972">
    <property type="term" value="F:licheninase activity"/>
    <property type="evidence" value="ECO:0007669"/>
    <property type="project" value="UniProtKB-EC"/>
</dbReference>
<dbReference type="CDD" id="cd08023">
    <property type="entry name" value="GH16_laminarinase_like"/>
    <property type="match status" value="1"/>
</dbReference>
<sequence>MWRTVAKIISGLLVLFFAVLGLGAVRAFPRTEPGVNHNDHADLADLPHVSDPRTLGYHLTFDDEFKGNHLDTSKWIDSYPDGVRTHSNGEQEYYAPDGYRVRNGHLELIAERRSMGGMPYTSGIVTTYGKFAQQYGWFEIRVKVPKGKGLWPAFWLLPTDKSWPPEIDVFEILGHQPNKVYMTNHYVGEDPSHVGDSGSFVGPDFSAGYHTFAVQWTPTALTWYVDGTPRFRTTRHIPHVPMYLLVNLAVGGYWPGMPDNTTHFPAIMYVKYVRVYQKG</sequence>
<evidence type="ECO:0000259" key="7">
    <source>
        <dbReference type="PROSITE" id="PS51762"/>
    </source>
</evidence>
<dbReference type="GO" id="GO:0005975">
    <property type="term" value="P:carbohydrate metabolic process"/>
    <property type="evidence" value="ECO:0007669"/>
    <property type="project" value="InterPro"/>
</dbReference>
<evidence type="ECO:0000313" key="9">
    <source>
        <dbReference type="Proteomes" id="UP000014227"/>
    </source>
</evidence>
<dbReference type="SUPFAM" id="SSF49899">
    <property type="entry name" value="Concanavalin A-like lectins/glucanases"/>
    <property type="match status" value="1"/>
</dbReference>
<feature type="active site" description="Proton donor" evidence="6">
    <location>
        <position position="171"/>
    </location>
</feature>
<evidence type="ECO:0000256" key="4">
    <source>
        <dbReference type="ARBA" id="ARBA00022801"/>
    </source>
</evidence>
<proteinExistence type="inferred from homology"/>
<evidence type="ECO:0000256" key="2">
    <source>
        <dbReference type="ARBA" id="ARBA00006865"/>
    </source>
</evidence>
<dbReference type="Gene3D" id="2.60.120.200">
    <property type="match status" value="1"/>
</dbReference>
<keyword evidence="9" id="KW-1185">Reference proteome</keyword>
<dbReference type="KEGG" id="ccz:CCALI_01467"/>
<dbReference type="PANTHER" id="PTHR10963:SF55">
    <property type="entry name" value="GLYCOSIDE HYDROLASE FAMILY 16 PROTEIN"/>
    <property type="match status" value="1"/>
</dbReference>